<dbReference type="Proteomes" id="UP000679848">
    <property type="component" value="Chromosome"/>
</dbReference>
<proteinExistence type="predicted"/>
<keyword evidence="3" id="KW-1185">Reference proteome</keyword>
<dbReference type="Pfam" id="PF19700">
    <property type="entry name" value="DUF6198"/>
    <property type="match status" value="1"/>
</dbReference>
<dbReference type="KEGG" id="pfaa:MM59RIKEN_06480"/>
<feature type="transmembrane region" description="Helical" evidence="1">
    <location>
        <begin position="56"/>
        <end position="74"/>
    </location>
</feature>
<evidence type="ECO:0008006" key="4">
    <source>
        <dbReference type="Google" id="ProtNLM"/>
    </source>
</evidence>
<dbReference type="InterPro" id="IPR038750">
    <property type="entry name" value="YczE/YyaS-like"/>
</dbReference>
<dbReference type="AlphaFoldDB" id="A0A810Q4T6"/>
<protein>
    <recommendedName>
        <fullName evidence="4">YitT family protein</fullName>
    </recommendedName>
</protein>
<feature type="transmembrane region" description="Helical" evidence="1">
    <location>
        <begin position="86"/>
        <end position="105"/>
    </location>
</feature>
<evidence type="ECO:0000313" key="3">
    <source>
        <dbReference type="Proteomes" id="UP000679848"/>
    </source>
</evidence>
<dbReference type="PANTHER" id="PTHR40078">
    <property type="entry name" value="INTEGRAL MEMBRANE PROTEIN-RELATED"/>
    <property type="match status" value="1"/>
</dbReference>
<gene>
    <name evidence="2" type="ORF">MM59RIKEN_06480</name>
</gene>
<evidence type="ECO:0000256" key="1">
    <source>
        <dbReference type="SAM" id="Phobius"/>
    </source>
</evidence>
<accession>A0A810Q4T6</accession>
<keyword evidence="1" id="KW-0472">Membrane</keyword>
<dbReference type="EMBL" id="AP023420">
    <property type="protein sequence ID" value="BCK83329.1"/>
    <property type="molecule type" value="Genomic_DNA"/>
</dbReference>
<keyword evidence="1" id="KW-0812">Transmembrane</keyword>
<dbReference type="PANTHER" id="PTHR40078:SF1">
    <property type="entry name" value="INTEGRAL MEMBRANE PROTEIN"/>
    <property type="match status" value="1"/>
</dbReference>
<feature type="transmembrane region" description="Helical" evidence="1">
    <location>
        <begin position="125"/>
        <end position="147"/>
    </location>
</feature>
<dbReference type="RefSeq" id="WP_187032246.1">
    <property type="nucleotide sequence ID" value="NZ_AP023420.1"/>
</dbReference>
<reference evidence="2" key="1">
    <citation type="submission" date="2020-09" db="EMBL/GenBank/DDBJ databases">
        <title>New species isolated from human feces.</title>
        <authorList>
            <person name="Kitahara M."/>
            <person name="Shigeno Y."/>
            <person name="Shime M."/>
            <person name="Matsumoto Y."/>
            <person name="Nakamura S."/>
            <person name="Motooka D."/>
            <person name="Fukuoka S."/>
            <person name="Nishikawa H."/>
            <person name="Benno Y."/>
        </authorList>
    </citation>
    <scope>NUCLEOTIDE SEQUENCE</scope>
    <source>
        <strain evidence="2">MM59</strain>
    </source>
</reference>
<organism evidence="2 3">
    <name type="scientific">Pusillibacter faecalis</name>
    <dbReference type="NCBI Taxonomy" id="2714358"/>
    <lineage>
        <taxon>Bacteria</taxon>
        <taxon>Bacillati</taxon>
        <taxon>Bacillota</taxon>
        <taxon>Clostridia</taxon>
        <taxon>Eubacteriales</taxon>
        <taxon>Oscillospiraceae</taxon>
        <taxon>Pusillibacter</taxon>
    </lineage>
</organism>
<sequence length="241" mass="26026">MTKARAVRVLFYLLGLLTLAFGLTLNTKTGFGVSPIVSVAYTVSSIWELNFGNVMLAEYVVFAALEIVLHILMWRQNRMSVSRFRSILIMDLLQLPLTLLFTRFMNLFSTVLPDLTADCSFLGSVAGRLLALLTAVVCTGVGAVLILDMRLIANPGDGIVQVLADFFNAEVGLTKNCFDAGNLLVSISLGLFLSGRLTGVGLGTAVSMVCVGRVMALFNRFFLEKLHQAAGMALPALETPV</sequence>
<name>A0A810Q4T6_9FIRM</name>
<keyword evidence="1" id="KW-1133">Transmembrane helix</keyword>
<evidence type="ECO:0000313" key="2">
    <source>
        <dbReference type="EMBL" id="BCK83329.1"/>
    </source>
</evidence>